<dbReference type="SUPFAM" id="SSF103481">
    <property type="entry name" value="Multidrug resistance efflux transporter EmrE"/>
    <property type="match status" value="2"/>
</dbReference>
<feature type="transmembrane region" description="Helical" evidence="6">
    <location>
        <begin position="36"/>
        <end position="54"/>
    </location>
</feature>
<feature type="transmembrane region" description="Helical" evidence="6">
    <location>
        <begin position="270"/>
        <end position="288"/>
    </location>
</feature>
<feature type="transmembrane region" description="Helical" evidence="6">
    <location>
        <begin position="246"/>
        <end position="264"/>
    </location>
</feature>
<evidence type="ECO:0000256" key="1">
    <source>
        <dbReference type="ARBA" id="ARBA00004651"/>
    </source>
</evidence>
<reference evidence="8 9" key="1">
    <citation type="submission" date="2014-12" db="EMBL/GenBank/DDBJ databases">
        <title>Denitrispirillum autotrophicum gen. nov., sp. nov., Denitrifying, Facultatively Autotrophic Bacteria Isolated from Rice Paddy Soil.</title>
        <authorList>
            <person name="Ishii S."/>
            <person name="Ashida N."/>
            <person name="Ohno H."/>
            <person name="Otsuka S."/>
            <person name="Yokota A."/>
            <person name="Senoo K."/>
        </authorList>
    </citation>
    <scope>NUCLEOTIDE SEQUENCE [LARGE SCALE GENOMIC DNA]</scope>
    <source>
        <strain evidence="8 9">TSA66</strain>
    </source>
</reference>
<name>A0A0C1Y7K2_9BURK</name>
<proteinExistence type="predicted"/>
<feature type="transmembrane region" description="Helical" evidence="6">
    <location>
        <begin position="152"/>
        <end position="171"/>
    </location>
</feature>
<dbReference type="STRING" id="709839.TSA66_21800"/>
<keyword evidence="2" id="KW-1003">Cell membrane</keyword>
<dbReference type="InterPro" id="IPR050638">
    <property type="entry name" value="AA-Vitamin_Transporters"/>
</dbReference>
<dbReference type="Proteomes" id="UP000031572">
    <property type="component" value="Unassembled WGS sequence"/>
</dbReference>
<dbReference type="OrthoDB" id="5298131at2"/>
<feature type="transmembrane region" description="Helical" evidence="6">
    <location>
        <begin position="100"/>
        <end position="117"/>
    </location>
</feature>
<keyword evidence="5 6" id="KW-0472">Membrane</keyword>
<keyword evidence="3 6" id="KW-0812">Transmembrane</keyword>
<accession>A0A0C1Y7K2</accession>
<sequence length="297" mass="32290">MTSLSRKDWILLILLTLCWGINWPVMKIGVRDFPPVSFRTISMIGGLPVIWLAARMQGASLAIPRGQLREVIKLAIPNMLVWHVFIILGVKMLSSGRAAILGYTMPVWALLSGLLFFGDRPTRAAWFGIGCALAGAVLLMSSEFATLAGNPLGSILALIAAAAWGFGTVLLKRSSIVMPTISLTFWMLSLAAIAMTLVSAVFESARWHLPDRATLLAMLYNAAIIFGFAHTVWFKLARTLPPIASSLSVMMIPVLGVFSGAWLLGETPHWPDYAAMALILVAMSTVLLKPRNPPIHK</sequence>
<evidence type="ECO:0000313" key="9">
    <source>
        <dbReference type="Proteomes" id="UP000031572"/>
    </source>
</evidence>
<dbReference type="PANTHER" id="PTHR32322">
    <property type="entry name" value="INNER MEMBRANE TRANSPORTER"/>
    <property type="match status" value="1"/>
</dbReference>
<comment type="caution">
    <text evidence="8">The sequence shown here is derived from an EMBL/GenBank/DDBJ whole genome shotgun (WGS) entry which is preliminary data.</text>
</comment>
<feature type="transmembrane region" description="Helical" evidence="6">
    <location>
        <begin position="124"/>
        <end position="140"/>
    </location>
</feature>
<evidence type="ECO:0000256" key="5">
    <source>
        <dbReference type="ARBA" id="ARBA00023136"/>
    </source>
</evidence>
<feature type="transmembrane region" description="Helical" evidence="6">
    <location>
        <begin position="75"/>
        <end position="94"/>
    </location>
</feature>
<keyword evidence="4 6" id="KW-1133">Transmembrane helix</keyword>
<dbReference type="Pfam" id="PF00892">
    <property type="entry name" value="EamA"/>
    <property type="match status" value="2"/>
</dbReference>
<dbReference type="InterPro" id="IPR037185">
    <property type="entry name" value="EmrE-like"/>
</dbReference>
<feature type="domain" description="EamA" evidence="7">
    <location>
        <begin position="10"/>
        <end position="140"/>
    </location>
</feature>
<keyword evidence="9" id="KW-1185">Reference proteome</keyword>
<evidence type="ECO:0000256" key="4">
    <source>
        <dbReference type="ARBA" id="ARBA00022989"/>
    </source>
</evidence>
<evidence type="ECO:0000256" key="3">
    <source>
        <dbReference type="ARBA" id="ARBA00022692"/>
    </source>
</evidence>
<dbReference type="InterPro" id="IPR000620">
    <property type="entry name" value="EamA_dom"/>
</dbReference>
<dbReference type="PANTHER" id="PTHR32322:SF18">
    <property type="entry name" value="S-ADENOSYLMETHIONINE_S-ADENOSYLHOMOCYSTEINE TRANSPORTER"/>
    <property type="match status" value="1"/>
</dbReference>
<organism evidence="8 9">
    <name type="scientific">Noviherbaspirillum autotrophicum</name>
    <dbReference type="NCBI Taxonomy" id="709839"/>
    <lineage>
        <taxon>Bacteria</taxon>
        <taxon>Pseudomonadati</taxon>
        <taxon>Pseudomonadota</taxon>
        <taxon>Betaproteobacteria</taxon>
        <taxon>Burkholderiales</taxon>
        <taxon>Oxalobacteraceae</taxon>
        <taxon>Noviherbaspirillum</taxon>
    </lineage>
</organism>
<evidence type="ECO:0000313" key="8">
    <source>
        <dbReference type="EMBL" id="KIF82863.1"/>
    </source>
</evidence>
<dbReference type="RefSeq" id="WP_040041497.1">
    <property type="nucleotide sequence ID" value="NZ_JWJG01000028.1"/>
</dbReference>
<gene>
    <name evidence="8" type="ORF">TSA66_21800</name>
</gene>
<evidence type="ECO:0000256" key="6">
    <source>
        <dbReference type="SAM" id="Phobius"/>
    </source>
</evidence>
<feature type="domain" description="EamA" evidence="7">
    <location>
        <begin position="152"/>
        <end position="286"/>
    </location>
</feature>
<evidence type="ECO:0000256" key="2">
    <source>
        <dbReference type="ARBA" id="ARBA00022475"/>
    </source>
</evidence>
<dbReference type="GO" id="GO:0005886">
    <property type="term" value="C:plasma membrane"/>
    <property type="evidence" value="ECO:0007669"/>
    <property type="project" value="UniProtKB-SubCell"/>
</dbReference>
<evidence type="ECO:0000259" key="7">
    <source>
        <dbReference type="Pfam" id="PF00892"/>
    </source>
</evidence>
<dbReference type="AlphaFoldDB" id="A0A0C1Y7K2"/>
<feature type="transmembrane region" description="Helical" evidence="6">
    <location>
        <begin position="183"/>
        <end position="202"/>
    </location>
</feature>
<protein>
    <submittedName>
        <fullName evidence="8">Membrane protein</fullName>
    </submittedName>
</protein>
<dbReference type="EMBL" id="JWJG01000028">
    <property type="protein sequence ID" value="KIF82863.1"/>
    <property type="molecule type" value="Genomic_DNA"/>
</dbReference>
<feature type="transmembrane region" description="Helical" evidence="6">
    <location>
        <begin position="214"/>
        <end position="234"/>
    </location>
</feature>
<comment type="subcellular location">
    <subcellularLocation>
        <location evidence="1">Cell membrane</location>
        <topology evidence="1">Multi-pass membrane protein</topology>
    </subcellularLocation>
</comment>